<feature type="domain" description="Histidine kinase" evidence="7">
    <location>
        <begin position="385"/>
        <end position="600"/>
    </location>
</feature>
<evidence type="ECO:0000313" key="8">
    <source>
        <dbReference type="EMBL" id="MEY2250047.1"/>
    </source>
</evidence>
<dbReference type="Pfam" id="PF00512">
    <property type="entry name" value="HisKA"/>
    <property type="match status" value="1"/>
</dbReference>
<dbReference type="InterPro" id="IPR003594">
    <property type="entry name" value="HATPase_dom"/>
</dbReference>
<keyword evidence="3" id="KW-0597">Phosphoprotein</keyword>
<evidence type="ECO:0000256" key="6">
    <source>
        <dbReference type="SAM" id="Phobius"/>
    </source>
</evidence>
<dbReference type="InterPro" id="IPR036890">
    <property type="entry name" value="HATPase_C_sf"/>
</dbReference>
<dbReference type="GO" id="GO:0016301">
    <property type="term" value="F:kinase activity"/>
    <property type="evidence" value="ECO:0007669"/>
    <property type="project" value="UniProtKB-KW"/>
</dbReference>
<evidence type="ECO:0000259" key="7">
    <source>
        <dbReference type="PROSITE" id="PS50109"/>
    </source>
</evidence>
<dbReference type="SMART" id="SM00388">
    <property type="entry name" value="HisKA"/>
    <property type="match status" value="1"/>
</dbReference>
<dbReference type="Gene3D" id="3.30.565.10">
    <property type="entry name" value="Histidine kinase-like ATPase, C-terminal domain"/>
    <property type="match status" value="1"/>
</dbReference>
<keyword evidence="6" id="KW-0812">Transmembrane</keyword>
<dbReference type="Proteomes" id="UP001562178">
    <property type="component" value="Unassembled WGS sequence"/>
</dbReference>
<evidence type="ECO:0000256" key="3">
    <source>
        <dbReference type="ARBA" id="ARBA00022553"/>
    </source>
</evidence>
<dbReference type="InterPro" id="IPR005467">
    <property type="entry name" value="His_kinase_dom"/>
</dbReference>
<dbReference type="InterPro" id="IPR036097">
    <property type="entry name" value="HisK_dim/P_sf"/>
</dbReference>
<dbReference type="InterPro" id="IPR003661">
    <property type="entry name" value="HisK_dim/P_dom"/>
</dbReference>
<keyword evidence="6" id="KW-1133">Transmembrane helix</keyword>
<keyword evidence="9" id="KW-1185">Reference proteome</keyword>
<dbReference type="CDD" id="cd16922">
    <property type="entry name" value="HATPase_EvgS-ArcB-TorS-like"/>
    <property type="match status" value="1"/>
</dbReference>
<dbReference type="PRINTS" id="PR00344">
    <property type="entry name" value="BCTRLSENSOR"/>
</dbReference>
<dbReference type="InterPro" id="IPR004358">
    <property type="entry name" value="Sig_transdc_His_kin-like_C"/>
</dbReference>
<feature type="transmembrane region" description="Helical" evidence="6">
    <location>
        <begin position="320"/>
        <end position="342"/>
    </location>
</feature>
<evidence type="ECO:0000256" key="2">
    <source>
        <dbReference type="ARBA" id="ARBA00012438"/>
    </source>
</evidence>
<organism evidence="8 9">
    <name type="scientific">Comamonas sediminis</name>
    <dbReference type="NCBI Taxonomy" id="1783360"/>
    <lineage>
        <taxon>Bacteria</taxon>
        <taxon>Pseudomonadati</taxon>
        <taxon>Pseudomonadota</taxon>
        <taxon>Betaproteobacteria</taxon>
        <taxon>Burkholderiales</taxon>
        <taxon>Comamonadaceae</taxon>
        <taxon>Comamonas</taxon>
    </lineage>
</organism>
<dbReference type="PROSITE" id="PS50109">
    <property type="entry name" value="HIS_KIN"/>
    <property type="match status" value="1"/>
</dbReference>
<dbReference type="Gene3D" id="3.30.450.20">
    <property type="entry name" value="PAS domain"/>
    <property type="match status" value="1"/>
</dbReference>
<dbReference type="SUPFAM" id="SSF47384">
    <property type="entry name" value="Homodimeric domain of signal transducing histidine kinase"/>
    <property type="match status" value="1"/>
</dbReference>
<proteinExistence type="predicted"/>
<dbReference type="SMART" id="SM00387">
    <property type="entry name" value="HATPase_c"/>
    <property type="match status" value="1"/>
</dbReference>
<comment type="caution">
    <text evidence="8">The sequence shown here is derived from an EMBL/GenBank/DDBJ whole genome shotgun (WGS) entry which is preliminary data.</text>
</comment>
<dbReference type="Pfam" id="PF02518">
    <property type="entry name" value="HATPase_c"/>
    <property type="match status" value="1"/>
</dbReference>
<dbReference type="CDD" id="cd00082">
    <property type="entry name" value="HisKA"/>
    <property type="match status" value="1"/>
</dbReference>
<protein>
    <recommendedName>
        <fullName evidence="2">histidine kinase</fullName>
        <ecNumber evidence="2">2.7.13.3</ecNumber>
    </recommendedName>
</protein>
<accession>A0ABV4AYQ2</accession>
<gene>
    <name evidence="8" type="ORF">AB7A72_03425</name>
</gene>
<name>A0ABV4AYQ2_9BURK</name>
<evidence type="ECO:0000313" key="9">
    <source>
        <dbReference type="Proteomes" id="UP001562178"/>
    </source>
</evidence>
<comment type="catalytic activity">
    <reaction evidence="1">
        <text>ATP + protein L-histidine = ADP + protein N-phospho-L-histidine.</text>
        <dbReference type="EC" id="2.7.13.3"/>
    </reaction>
</comment>
<dbReference type="Gene3D" id="1.10.287.130">
    <property type="match status" value="1"/>
</dbReference>
<sequence length="700" mass="76631">MKRGKEMLPQVRRATFALVLLWWCVVAALGWWLSQRLVSQWIQSQAASAAYEAETTARVVDRLFTQMVSVANMVANQSQVIQLASRYREDPPGLDALTRQQRAAQFTADPLVRKVGDFMDALAADLRYARIYQNNLSDDTITASNWAAPDSIVGMIYAGRIYLNTALRDGSGHSFGIARINKTPSYFVASRIEDAQDVVQGSVTVKFDAPDMAHYLTGRHTALIVNRQGRVTTSASEPFMLRNVAALLPPGLLHPPDDEDGEELGDAMDIRAVKAHGVADQWLIDGIPYVMKRQPLNNRQYQLLTLASLEPLAELRDQHLWTAVLIAAVGTVLILLSCHILGQMVVRRQDEKYATMVTSALNADLSTALSDAQTKERQKVEVLGYIGHDLRAPLATIKGYSEMLLTESPEKQQGLVKTIQRSVKYQLDLIDELLEYAKSELQPLAVRPVPIDLQALLDDIADYAISLCSQQHNHFHCHITGTLPGRMAMDGKRLQQVLLNLVSNAAKFTRDGVVTLSVNARHAGEFCELHISVSDTGIGIDLAQKPDIFDAFQQIQTEGGSTGLGLFISQRILMAMGASLDVSSAAGQGTTFSFALSVPVMEGAGETPGSRPASPAPRHRTAAAPVAAIATPADAALDELAELALHGRLTDIEGWISRHTDHSVHAQFTAQLLDRLEQFDFAAIHKLALQSRRGTSSTLR</sequence>
<dbReference type="EC" id="2.7.13.3" evidence="2"/>
<keyword evidence="4" id="KW-0808">Transferase</keyword>
<evidence type="ECO:0000256" key="1">
    <source>
        <dbReference type="ARBA" id="ARBA00000085"/>
    </source>
</evidence>
<evidence type="ECO:0000256" key="4">
    <source>
        <dbReference type="ARBA" id="ARBA00022679"/>
    </source>
</evidence>
<keyword evidence="5 8" id="KW-0418">Kinase</keyword>
<dbReference type="EMBL" id="JBGBDC010000001">
    <property type="protein sequence ID" value="MEY2250047.1"/>
    <property type="molecule type" value="Genomic_DNA"/>
</dbReference>
<dbReference type="SUPFAM" id="SSF55874">
    <property type="entry name" value="ATPase domain of HSP90 chaperone/DNA topoisomerase II/histidine kinase"/>
    <property type="match status" value="1"/>
</dbReference>
<dbReference type="PANTHER" id="PTHR43047">
    <property type="entry name" value="TWO-COMPONENT HISTIDINE PROTEIN KINASE"/>
    <property type="match status" value="1"/>
</dbReference>
<evidence type="ECO:0000256" key="5">
    <source>
        <dbReference type="ARBA" id="ARBA00022777"/>
    </source>
</evidence>
<keyword evidence="6" id="KW-0472">Membrane</keyword>
<reference evidence="8 9" key="1">
    <citation type="journal article" date="2016" name="Int. J. Syst. Evol. Microbiol.">
        <title>Description of Comamonas sediminis sp. nov., isolated from lagoon sediments.</title>
        <authorList>
            <person name="Subhash Y."/>
            <person name="Bang J.J."/>
            <person name="You T.H."/>
            <person name="Lee S.S."/>
        </authorList>
    </citation>
    <scope>NUCLEOTIDE SEQUENCE [LARGE SCALE GENOMIC DNA]</scope>
    <source>
        <strain evidence="8 9">JCM 31169</strain>
    </source>
</reference>